<evidence type="ECO:0000259" key="2">
    <source>
        <dbReference type="Pfam" id="PF00437"/>
    </source>
</evidence>
<keyword evidence="4" id="KW-1185">Reference proteome</keyword>
<feature type="domain" description="Bacterial type II secretion system protein E" evidence="2">
    <location>
        <begin position="105"/>
        <end position="381"/>
    </location>
</feature>
<name>A0AAU0UK52_9FIRM</name>
<dbReference type="SUPFAM" id="SSF52540">
    <property type="entry name" value="P-loop containing nucleoside triphosphate hydrolases"/>
    <property type="match status" value="1"/>
</dbReference>
<dbReference type="GO" id="GO:0016887">
    <property type="term" value="F:ATP hydrolysis activity"/>
    <property type="evidence" value="ECO:0007669"/>
    <property type="project" value="InterPro"/>
</dbReference>
<accession>A0AAU0UK52</accession>
<dbReference type="PANTHER" id="PTHR30486:SF15">
    <property type="entry name" value="TYPE II_IV SECRETION SYSTEM ATPASE"/>
    <property type="match status" value="1"/>
</dbReference>
<protein>
    <submittedName>
        <fullName evidence="3">CpaF family protein</fullName>
    </submittedName>
</protein>
<dbReference type="EMBL" id="CP121694">
    <property type="protein sequence ID" value="WRO21713.1"/>
    <property type="molecule type" value="Genomic_DNA"/>
</dbReference>
<evidence type="ECO:0000313" key="3">
    <source>
        <dbReference type="EMBL" id="WRO21713.1"/>
    </source>
</evidence>
<dbReference type="Pfam" id="PF00437">
    <property type="entry name" value="T2SSE"/>
    <property type="match status" value="1"/>
</dbReference>
<dbReference type="InterPro" id="IPR050921">
    <property type="entry name" value="T4SS_GSP_E_ATPase"/>
</dbReference>
<dbReference type="InterPro" id="IPR001482">
    <property type="entry name" value="T2SS/T4SS_dom"/>
</dbReference>
<evidence type="ECO:0000256" key="1">
    <source>
        <dbReference type="ARBA" id="ARBA00006611"/>
    </source>
</evidence>
<organism evidence="3 4">
    <name type="scientific">Metallumcola ferriviriculae</name>
    <dbReference type="NCBI Taxonomy" id="3039180"/>
    <lineage>
        <taxon>Bacteria</taxon>
        <taxon>Bacillati</taxon>
        <taxon>Bacillota</taxon>
        <taxon>Clostridia</taxon>
        <taxon>Neomoorellales</taxon>
        <taxon>Desulfitibacteraceae</taxon>
        <taxon>Metallumcola</taxon>
    </lineage>
</organism>
<dbReference type="Gene3D" id="3.40.50.300">
    <property type="entry name" value="P-loop containing nucleotide triphosphate hydrolases"/>
    <property type="match status" value="1"/>
</dbReference>
<dbReference type="RefSeq" id="WP_366924544.1">
    <property type="nucleotide sequence ID" value="NZ_CP121694.1"/>
</dbReference>
<dbReference type="CDD" id="cd01130">
    <property type="entry name" value="VirB11-like_ATPase"/>
    <property type="match status" value="1"/>
</dbReference>
<evidence type="ECO:0000313" key="4">
    <source>
        <dbReference type="Proteomes" id="UP001329915"/>
    </source>
</evidence>
<dbReference type="KEGG" id="dbc:MFMK1_001525"/>
<reference evidence="3 4" key="1">
    <citation type="submission" date="2023-04" db="EMBL/GenBank/DDBJ databases">
        <authorList>
            <person name="Hsu D."/>
        </authorList>
    </citation>
    <scope>NUCLEOTIDE SEQUENCE [LARGE SCALE GENOMIC DNA]</scope>
    <source>
        <strain evidence="3 4">MK1</strain>
    </source>
</reference>
<comment type="similarity">
    <text evidence="1">Belongs to the GSP E family.</text>
</comment>
<dbReference type="AlphaFoldDB" id="A0AAU0UK52"/>
<proteinExistence type="inferred from homology"/>
<dbReference type="Gene3D" id="3.30.450.380">
    <property type="match status" value="1"/>
</dbReference>
<dbReference type="InterPro" id="IPR027417">
    <property type="entry name" value="P-loop_NTPase"/>
</dbReference>
<gene>
    <name evidence="3" type="ORF">MFMK1_001525</name>
</gene>
<sequence>MVSLLQQRLAQQKKIQENNEVEQGKISDPVSQKHEVKSIKEKVLSELVATVDTAMIKDKNQDEITRHLSVQIEKLLDQHLLEMGVTFKRSTRHRITGEIISEAIGYGPITPLLQDNTISEVMVNGPKQVYIERNGLLELTDIQFRDNDHVRNVIERIISPLGRRIDESSPMVDARLPDGSRVNAVIPPLAIDGPTITIRKFSDDPYKLSDLINFGTVSTNMGLLLKAAVQGEMNILVGGGTASGKTTTLNVLSDFIPASERIVTIEDAAELQLRQPHVVRMESRQANVEGKGRIAIRDLVINSLRMRPNRIIVGEVRGGEALDMLQAMNTGHDGSITTIHANSPRDCLSRLETMVLMAGVDLPARSIREQIASAIDLIVYQARLKDGSRKITYITEVVGMEGDIITLQDIFLYHQKELNEKGKVVGNFVPTGVIPRFYTSLKSIGVHVPNSIFLKSGD</sequence>
<dbReference type="Proteomes" id="UP001329915">
    <property type="component" value="Chromosome"/>
</dbReference>
<dbReference type="PANTHER" id="PTHR30486">
    <property type="entry name" value="TWITCHING MOTILITY PROTEIN PILT"/>
    <property type="match status" value="1"/>
</dbReference>